<dbReference type="HOGENOM" id="CLU_015385_2_0_1"/>
<reference evidence="2 3" key="1">
    <citation type="journal article" date="2012" name="Science">
        <title>The Paleozoic origin of enzymatic lignin decomposition reconstructed from 31 fungal genomes.</title>
        <authorList>
            <person name="Floudas D."/>
            <person name="Binder M."/>
            <person name="Riley R."/>
            <person name="Barry K."/>
            <person name="Blanchette R.A."/>
            <person name="Henrissat B."/>
            <person name="Martinez A.T."/>
            <person name="Otillar R."/>
            <person name="Spatafora J.W."/>
            <person name="Yadav J.S."/>
            <person name="Aerts A."/>
            <person name="Benoit I."/>
            <person name="Boyd A."/>
            <person name="Carlson A."/>
            <person name="Copeland A."/>
            <person name="Coutinho P.M."/>
            <person name="de Vries R.P."/>
            <person name="Ferreira P."/>
            <person name="Findley K."/>
            <person name="Foster B."/>
            <person name="Gaskell J."/>
            <person name="Glotzer D."/>
            <person name="Gorecki P."/>
            <person name="Heitman J."/>
            <person name="Hesse C."/>
            <person name="Hori C."/>
            <person name="Igarashi K."/>
            <person name="Jurgens J.A."/>
            <person name="Kallen N."/>
            <person name="Kersten P."/>
            <person name="Kohler A."/>
            <person name="Kuees U."/>
            <person name="Kumar T.K.A."/>
            <person name="Kuo A."/>
            <person name="LaButti K."/>
            <person name="Larrondo L.F."/>
            <person name="Lindquist E."/>
            <person name="Ling A."/>
            <person name="Lombard V."/>
            <person name="Lucas S."/>
            <person name="Lundell T."/>
            <person name="Martin R."/>
            <person name="McLaughlin D.J."/>
            <person name="Morgenstern I."/>
            <person name="Morin E."/>
            <person name="Murat C."/>
            <person name="Nagy L.G."/>
            <person name="Nolan M."/>
            <person name="Ohm R.A."/>
            <person name="Patyshakuliyeva A."/>
            <person name="Rokas A."/>
            <person name="Ruiz-Duenas F.J."/>
            <person name="Sabat G."/>
            <person name="Salamov A."/>
            <person name="Samejima M."/>
            <person name="Schmutz J."/>
            <person name="Slot J.C."/>
            <person name="St John F."/>
            <person name="Stenlid J."/>
            <person name="Sun H."/>
            <person name="Sun S."/>
            <person name="Syed K."/>
            <person name="Tsang A."/>
            <person name="Wiebenga A."/>
            <person name="Young D."/>
            <person name="Pisabarro A."/>
            <person name="Eastwood D.C."/>
            <person name="Martin F."/>
            <person name="Cullen D."/>
            <person name="Grigoriev I.V."/>
            <person name="Hibbett D.S."/>
        </authorList>
    </citation>
    <scope>NUCLEOTIDE SEQUENCE [LARGE SCALE GENOMIC DNA]</scope>
    <source>
        <strain evidence="2 3">ATCC 11539</strain>
    </source>
</reference>
<proteinExistence type="predicted"/>
<dbReference type="SMART" id="SM00461">
    <property type="entry name" value="WH1"/>
    <property type="match status" value="1"/>
</dbReference>
<dbReference type="GeneID" id="19309802"/>
<dbReference type="STRING" id="670483.S7PWG3"/>
<protein>
    <submittedName>
        <fullName evidence="2">PH domain-like protein</fullName>
    </submittedName>
</protein>
<dbReference type="InterPro" id="IPR033927">
    <property type="entry name" value="WASPfam_EVH1"/>
</dbReference>
<dbReference type="CDD" id="cd01205">
    <property type="entry name" value="EVH1_WASP-like"/>
    <property type="match status" value="1"/>
</dbReference>
<dbReference type="EMBL" id="KB469309">
    <property type="protein sequence ID" value="EPQ51863.1"/>
    <property type="molecule type" value="Genomic_DNA"/>
</dbReference>
<feature type="domain" description="WH1" evidence="1">
    <location>
        <begin position="16"/>
        <end position="134"/>
    </location>
</feature>
<evidence type="ECO:0000313" key="3">
    <source>
        <dbReference type="Proteomes" id="UP000030669"/>
    </source>
</evidence>
<dbReference type="AlphaFoldDB" id="S7PWG3"/>
<dbReference type="Proteomes" id="UP000030669">
    <property type="component" value="Unassembled WGS sequence"/>
</dbReference>
<dbReference type="SUPFAM" id="SSF50729">
    <property type="entry name" value="PH domain-like"/>
    <property type="match status" value="1"/>
</dbReference>
<dbReference type="KEGG" id="gtr:GLOTRDRAFT_96101"/>
<dbReference type="OrthoDB" id="8963340at2759"/>
<dbReference type="RefSeq" id="XP_007869748.1">
    <property type="nucleotide sequence ID" value="XM_007871557.1"/>
</dbReference>
<dbReference type="PROSITE" id="PS50229">
    <property type="entry name" value="WH1"/>
    <property type="match status" value="1"/>
</dbReference>
<dbReference type="InterPro" id="IPR011993">
    <property type="entry name" value="PH-like_dom_sf"/>
</dbReference>
<accession>S7PWG3</accession>
<dbReference type="eggNOG" id="KOG3671">
    <property type="taxonomic scope" value="Eukaryota"/>
</dbReference>
<dbReference type="OMA" id="AGARIYH"/>
<name>S7PWG3_GLOTA</name>
<dbReference type="Pfam" id="PF00568">
    <property type="entry name" value="WH1"/>
    <property type="match status" value="1"/>
</dbReference>
<dbReference type="Gene3D" id="2.30.29.30">
    <property type="entry name" value="Pleckstrin-homology domain (PH domain)/Phosphotyrosine-binding domain (PTB)"/>
    <property type="match status" value="1"/>
</dbReference>
<evidence type="ECO:0000259" key="1">
    <source>
        <dbReference type="PROSITE" id="PS50229"/>
    </source>
</evidence>
<evidence type="ECO:0000313" key="2">
    <source>
        <dbReference type="EMBL" id="EPQ51863.1"/>
    </source>
</evidence>
<gene>
    <name evidence="2" type="ORF">GLOTRDRAFT_96101</name>
</gene>
<sequence>MSPRYQGLEHHLAAALPSASYEIICTVDGRLYHAAFASARKPAQWAPSGLQGMLVFGRDRCPDGGYWFRLIDPEVRTKSKVVWAYSIQKGMKYEKDKPFFHSFAGASRQYGFRFDDDEEADVFFDTVTKTLAPPKPVTPKKRRSLLGARRASAPLVVSAPAQGSFTHLAHISIDEKGFLEASESVNPEWLLVLERSET</sequence>
<organism evidence="2 3">
    <name type="scientific">Gloeophyllum trabeum (strain ATCC 11539 / FP-39264 / Madison 617)</name>
    <name type="common">Brown rot fungus</name>
    <dbReference type="NCBI Taxonomy" id="670483"/>
    <lineage>
        <taxon>Eukaryota</taxon>
        <taxon>Fungi</taxon>
        <taxon>Dikarya</taxon>
        <taxon>Basidiomycota</taxon>
        <taxon>Agaricomycotina</taxon>
        <taxon>Agaricomycetes</taxon>
        <taxon>Gloeophyllales</taxon>
        <taxon>Gloeophyllaceae</taxon>
        <taxon>Gloeophyllum</taxon>
    </lineage>
</organism>
<keyword evidence="3" id="KW-1185">Reference proteome</keyword>
<dbReference type="InterPro" id="IPR000697">
    <property type="entry name" value="WH1/EVH1_dom"/>
</dbReference>